<name>A0AAD7GIU3_MYCRO</name>
<organism evidence="2 3">
    <name type="scientific">Mycena rosella</name>
    <name type="common">Pink bonnet</name>
    <name type="synonym">Agaricus rosellus</name>
    <dbReference type="NCBI Taxonomy" id="1033263"/>
    <lineage>
        <taxon>Eukaryota</taxon>
        <taxon>Fungi</taxon>
        <taxon>Dikarya</taxon>
        <taxon>Basidiomycota</taxon>
        <taxon>Agaricomycotina</taxon>
        <taxon>Agaricomycetes</taxon>
        <taxon>Agaricomycetidae</taxon>
        <taxon>Agaricales</taxon>
        <taxon>Marasmiineae</taxon>
        <taxon>Mycenaceae</taxon>
        <taxon>Mycena</taxon>
    </lineage>
</organism>
<keyword evidence="3" id="KW-1185">Reference proteome</keyword>
<reference evidence="2" key="1">
    <citation type="submission" date="2023-03" db="EMBL/GenBank/DDBJ databases">
        <title>Massive genome expansion in bonnet fungi (Mycena s.s.) driven by repeated elements and novel gene families across ecological guilds.</title>
        <authorList>
            <consortium name="Lawrence Berkeley National Laboratory"/>
            <person name="Harder C.B."/>
            <person name="Miyauchi S."/>
            <person name="Viragh M."/>
            <person name="Kuo A."/>
            <person name="Thoen E."/>
            <person name="Andreopoulos B."/>
            <person name="Lu D."/>
            <person name="Skrede I."/>
            <person name="Drula E."/>
            <person name="Henrissat B."/>
            <person name="Morin E."/>
            <person name="Kohler A."/>
            <person name="Barry K."/>
            <person name="LaButti K."/>
            <person name="Morin E."/>
            <person name="Salamov A."/>
            <person name="Lipzen A."/>
            <person name="Mereny Z."/>
            <person name="Hegedus B."/>
            <person name="Baldrian P."/>
            <person name="Stursova M."/>
            <person name="Weitz H."/>
            <person name="Taylor A."/>
            <person name="Grigoriev I.V."/>
            <person name="Nagy L.G."/>
            <person name="Martin F."/>
            <person name="Kauserud H."/>
        </authorList>
    </citation>
    <scope>NUCLEOTIDE SEQUENCE</scope>
    <source>
        <strain evidence="2">CBHHK067</strain>
    </source>
</reference>
<gene>
    <name evidence="2" type="ORF">B0H17DRAFT_577291</name>
</gene>
<evidence type="ECO:0000313" key="3">
    <source>
        <dbReference type="Proteomes" id="UP001221757"/>
    </source>
</evidence>
<dbReference type="EMBL" id="JARKIE010000061">
    <property type="protein sequence ID" value="KAJ7691045.1"/>
    <property type="molecule type" value="Genomic_DNA"/>
</dbReference>
<dbReference type="Proteomes" id="UP001221757">
    <property type="component" value="Unassembled WGS sequence"/>
</dbReference>
<feature type="signal peptide" evidence="1">
    <location>
        <begin position="1"/>
        <end position="17"/>
    </location>
</feature>
<comment type="caution">
    <text evidence="2">The sequence shown here is derived from an EMBL/GenBank/DDBJ whole genome shotgun (WGS) entry which is preliminary data.</text>
</comment>
<feature type="chain" id="PRO_5042243171" evidence="1">
    <location>
        <begin position="18"/>
        <end position="65"/>
    </location>
</feature>
<sequence length="65" mass="6497">MLHKVLSAVVLTVIVLAQAVVSVPQAGPILCGVDLPPCPIAQDCCSGLIPTPPATTGFCAGECPL</sequence>
<keyword evidence="1" id="KW-0732">Signal</keyword>
<protein>
    <submittedName>
        <fullName evidence="2">Uncharacterized protein</fullName>
    </submittedName>
</protein>
<evidence type="ECO:0000256" key="1">
    <source>
        <dbReference type="SAM" id="SignalP"/>
    </source>
</evidence>
<dbReference type="AlphaFoldDB" id="A0AAD7GIU3"/>
<evidence type="ECO:0000313" key="2">
    <source>
        <dbReference type="EMBL" id="KAJ7691045.1"/>
    </source>
</evidence>
<proteinExistence type="predicted"/>
<accession>A0AAD7GIU3</accession>